<keyword evidence="1" id="KW-0812">Transmembrane</keyword>
<gene>
    <name evidence="2" type="ORF">FJTKL_12600</name>
</gene>
<name>A0ABR4ED84_9PEZI</name>
<dbReference type="EMBL" id="JBAWTH010000067">
    <property type="protein sequence ID" value="KAL2280360.1"/>
    <property type="molecule type" value="Genomic_DNA"/>
</dbReference>
<comment type="caution">
    <text evidence="2">The sequence shown here is derived from an EMBL/GenBank/DDBJ whole genome shotgun (WGS) entry which is preliminary data.</text>
</comment>
<sequence>MSAHQTMESQPYYLLLLQSSTGKLSDTLLPVPEDLDPESFVKAILAAYKLEFGKAKRLYYRCVLLKKPAVSIVTLAKTTKCSLGSNREGQLVIKGSIEDHILTSALRDPSILGNIDPESFFEEYNALTADTDGRNAPAAAIMVHLARDDTVAARAVGGIAALAVSFAAKLLVPLVTGN</sequence>
<keyword evidence="1" id="KW-0472">Membrane</keyword>
<reference evidence="2 3" key="1">
    <citation type="submission" date="2024-03" db="EMBL/GenBank/DDBJ databases">
        <title>A high-quality draft genome sequence of Diaporthe vaccinii, a causative agent of upright dieback and viscid rot disease in cranberry plants.</title>
        <authorList>
            <person name="Sarrasin M."/>
            <person name="Lang B.F."/>
            <person name="Burger G."/>
        </authorList>
    </citation>
    <scope>NUCLEOTIDE SEQUENCE [LARGE SCALE GENOMIC DNA]</scope>
    <source>
        <strain evidence="2 3">IS7</strain>
    </source>
</reference>
<protein>
    <submittedName>
        <fullName evidence="2">Uncharacterized protein</fullName>
    </submittedName>
</protein>
<accession>A0ABR4ED84</accession>
<dbReference type="Proteomes" id="UP001600888">
    <property type="component" value="Unassembled WGS sequence"/>
</dbReference>
<keyword evidence="3" id="KW-1185">Reference proteome</keyword>
<organism evidence="2 3">
    <name type="scientific">Diaporthe vaccinii</name>
    <dbReference type="NCBI Taxonomy" id="105482"/>
    <lineage>
        <taxon>Eukaryota</taxon>
        <taxon>Fungi</taxon>
        <taxon>Dikarya</taxon>
        <taxon>Ascomycota</taxon>
        <taxon>Pezizomycotina</taxon>
        <taxon>Sordariomycetes</taxon>
        <taxon>Sordariomycetidae</taxon>
        <taxon>Diaporthales</taxon>
        <taxon>Diaporthaceae</taxon>
        <taxon>Diaporthe</taxon>
        <taxon>Diaporthe eres species complex</taxon>
    </lineage>
</organism>
<evidence type="ECO:0000313" key="2">
    <source>
        <dbReference type="EMBL" id="KAL2280360.1"/>
    </source>
</evidence>
<feature type="transmembrane region" description="Helical" evidence="1">
    <location>
        <begin position="151"/>
        <end position="172"/>
    </location>
</feature>
<proteinExistence type="predicted"/>
<evidence type="ECO:0000313" key="3">
    <source>
        <dbReference type="Proteomes" id="UP001600888"/>
    </source>
</evidence>
<evidence type="ECO:0000256" key="1">
    <source>
        <dbReference type="SAM" id="Phobius"/>
    </source>
</evidence>
<keyword evidence="1" id="KW-1133">Transmembrane helix</keyword>